<dbReference type="GO" id="GO:0016987">
    <property type="term" value="F:sigma factor activity"/>
    <property type="evidence" value="ECO:0007669"/>
    <property type="project" value="UniProtKB-KW"/>
</dbReference>
<dbReference type="PANTHER" id="PTHR43133">
    <property type="entry name" value="RNA POLYMERASE ECF-TYPE SIGMA FACTO"/>
    <property type="match status" value="1"/>
</dbReference>
<evidence type="ECO:0000259" key="6">
    <source>
        <dbReference type="Pfam" id="PF04542"/>
    </source>
</evidence>
<dbReference type="RefSeq" id="WP_006361924.1">
    <property type="nucleotide sequence ID" value="NZ_GG700630.1"/>
</dbReference>
<gene>
    <name evidence="8" type="ORF">HMPREF0762_00679</name>
</gene>
<sequence>MPRSDSGRLDPERARTIVEECYGEVLAYCRRHAPAGCEAADLAQETFLRFARSHGYRERGKPIAYLMRIARSTCVDASRRKRLETVRLDFDVAARESDEREAALDEALAKLPDGLREAVELRFGAGLGVNDVARGLGISRFSARRRINAALKALRKELEEGDAHGRN</sequence>
<dbReference type="PANTHER" id="PTHR43133:SF39">
    <property type="entry name" value="SIMILAR TO RNA POLYMERASE SIGMA-E FACTOR"/>
    <property type="match status" value="1"/>
</dbReference>
<dbReference type="InterPro" id="IPR014284">
    <property type="entry name" value="RNA_pol_sigma-70_dom"/>
</dbReference>
<dbReference type="EMBL" id="ACUX02000006">
    <property type="protein sequence ID" value="EEZ61342.1"/>
    <property type="molecule type" value="Genomic_DNA"/>
</dbReference>
<dbReference type="InterPro" id="IPR007627">
    <property type="entry name" value="RNA_pol_sigma70_r2"/>
</dbReference>
<dbReference type="eggNOG" id="COG1595">
    <property type="taxonomic scope" value="Bacteria"/>
</dbReference>
<keyword evidence="5" id="KW-0804">Transcription</keyword>
<comment type="similarity">
    <text evidence="1">Belongs to the sigma-70 factor family. ECF subfamily.</text>
</comment>
<feature type="domain" description="RNA polymerase sigma-70 region 2" evidence="6">
    <location>
        <begin position="18"/>
        <end position="82"/>
    </location>
</feature>
<evidence type="ECO:0000256" key="5">
    <source>
        <dbReference type="ARBA" id="ARBA00023163"/>
    </source>
</evidence>
<protein>
    <submittedName>
        <fullName evidence="8">Sigma-70 region 2</fullName>
    </submittedName>
</protein>
<dbReference type="AlphaFoldDB" id="D0WFS9"/>
<evidence type="ECO:0000256" key="3">
    <source>
        <dbReference type="ARBA" id="ARBA00023082"/>
    </source>
</evidence>
<keyword evidence="9" id="KW-1185">Reference proteome</keyword>
<dbReference type="Proteomes" id="UP000006001">
    <property type="component" value="Unassembled WGS sequence"/>
</dbReference>
<keyword evidence="2" id="KW-0805">Transcription regulation</keyword>
<dbReference type="NCBIfam" id="TIGR02937">
    <property type="entry name" value="sigma70-ECF"/>
    <property type="match status" value="1"/>
</dbReference>
<dbReference type="HOGENOM" id="CLU_047691_3_4_11"/>
<evidence type="ECO:0000259" key="7">
    <source>
        <dbReference type="Pfam" id="PF04545"/>
    </source>
</evidence>
<dbReference type="SUPFAM" id="SSF88659">
    <property type="entry name" value="Sigma3 and sigma4 domains of RNA polymerase sigma factors"/>
    <property type="match status" value="1"/>
</dbReference>
<dbReference type="InterPro" id="IPR013324">
    <property type="entry name" value="RNA_pol_sigma_r3/r4-like"/>
</dbReference>
<evidence type="ECO:0000256" key="1">
    <source>
        <dbReference type="ARBA" id="ARBA00010641"/>
    </source>
</evidence>
<evidence type="ECO:0000313" key="9">
    <source>
        <dbReference type="Proteomes" id="UP000006001"/>
    </source>
</evidence>
<organism evidence="8 9">
    <name type="scientific">Slackia exigua (strain ATCC 700122 / DSM 15923 / CIP 105133 / JCM 11022 / KCTC 5966 / S-7)</name>
    <dbReference type="NCBI Taxonomy" id="649764"/>
    <lineage>
        <taxon>Bacteria</taxon>
        <taxon>Bacillati</taxon>
        <taxon>Actinomycetota</taxon>
        <taxon>Coriobacteriia</taxon>
        <taxon>Eggerthellales</taxon>
        <taxon>Eggerthellaceae</taxon>
        <taxon>Slackia</taxon>
    </lineage>
</organism>
<evidence type="ECO:0000256" key="2">
    <source>
        <dbReference type="ARBA" id="ARBA00023015"/>
    </source>
</evidence>
<dbReference type="GO" id="GO:0003677">
    <property type="term" value="F:DNA binding"/>
    <property type="evidence" value="ECO:0007669"/>
    <property type="project" value="UniProtKB-KW"/>
</dbReference>
<keyword evidence="4" id="KW-0238">DNA-binding</keyword>
<dbReference type="GeneID" id="85007284"/>
<dbReference type="Pfam" id="PF04545">
    <property type="entry name" value="Sigma70_r4"/>
    <property type="match status" value="1"/>
</dbReference>
<name>D0WFS9_SLAES</name>
<keyword evidence="3" id="KW-0731">Sigma factor</keyword>
<reference evidence="8" key="1">
    <citation type="submission" date="2009-10" db="EMBL/GenBank/DDBJ databases">
        <authorList>
            <person name="Weinstock G."/>
            <person name="Sodergren E."/>
            <person name="Clifton S."/>
            <person name="Fulton L."/>
            <person name="Fulton B."/>
            <person name="Courtney L."/>
            <person name="Fronick C."/>
            <person name="Harrison M."/>
            <person name="Strong C."/>
            <person name="Farmer C."/>
            <person name="Delahaunty K."/>
            <person name="Markovic C."/>
            <person name="Hall O."/>
            <person name="Minx P."/>
            <person name="Tomlinson C."/>
            <person name="Mitreva M."/>
            <person name="Nelson J."/>
            <person name="Hou S."/>
            <person name="Wollam A."/>
            <person name="Pepin K.H."/>
            <person name="Johnson M."/>
            <person name="Bhonagiri V."/>
            <person name="Nash W.E."/>
            <person name="Warren W."/>
            <person name="Chinwalla A."/>
            <person name="Mardis E.R."/>
            <person name="Wilson R.K."/>
        </authorList>
    </citation>
    <scope>NUCLEOTIDE SEQUENCE [LARGE SCALE GENOMIC DNA]</scope>
    <source>
        <strain evidence="8">ATCC 700122</strain>
    </source>
</reference>
<dbReference type="Gene3D" id="1.10.1740.10">
    <property type="match status" value="1"/>
</dbReference>
<comment type="caution">
    <text evidence="8">The sequence shown here is derived from an EMBL/GenBank/DDBJ whole genome shotgun (WGS) entry which is preliminary data.</text>
</comment>
<dbReference type="OrthoDB" id="9784272at2"/>
<feature type="domain" description="RNA polymerase sigma-70 region 4" evidence="7">
    <location>
        <begin position="107"/>
        <end position="156"/>
    </location>
</feature>
<dbReference type="SUPFAM" id="SSF88946">
    <property type="entry name" value="Sigma2 domain of RNA polymerase sigma factors"/>
    <property type="match status" value="1"/>
</dbReference>
<dbReference type="InterPro" id="IPR039425">
    <property type="entry name" value="RNA_pol_sigma-70-like"/>
</dbReference>
<dbReference type="InterPro" id="IPR007630">
    <property type="entry name" value="RNA_pol_sigma70_r4"/>
</dbReference>
<evidence type="ECO:0000313" key="8">
    <source>
        <dbReference type="EMBL" id="EEZ61342.1"/>
    </source>
</evidence>
<dbReference type="InterPro" id="IPR036388">
    <property type="entry name" value="WH-like_DNA-bd_sf"/>
</dbReference>
<dbReference type="Pfam" id="PF04542">
    <property type="entry name" value="Sigma70_r2"/>
    <property type="match status" value="1"/>
</dbReference>
<dbReference type="GO" id="GO:0006352">
    <property type="term" value="P:DNA-templated transcription initiation"/>
    <property type="evidence" value="ECO:0007669"/>
    <property type="project" value="InterPro"/>
</dbReference>
<dbReference type="Gene3D" id="1.10.10.10">
    <property type="entry name" value="Winged helix-like DNA-binding domain superfamily/Winged helix DNA-binding domain"/>
    <property type="match status" value="1"/>
</dbReference>
<dbReference type="STRING" id="649764.HMPREF0762_00679"/>
<proteinExistence type="inferred from homology"/>
<accession>D0WFS9</accession>
<dbReference type="InterPro" id="IPR013325">
    <property type="entry name" value="RNA_pol_sigma_r2"/>
</dbReference>
<evidence type="ECO:0000256" key="4">
    <source>
        <dbReference type="ARBA" id="ARBA00023125"/>
    </source>
</evidence>